<proteinExistence type="inferred from homology"/>
<dbReference type="GO" id="GO:0003677">
    <property type="term" value="F:DNA binding"/>
    <property type="evidence" value="ECO:0007669"/>
    <property type="project" value="UniProtKB-KW"/>
</dbReference>
<keyword evidence="4 9" id="KW-0378">Hydrolase</keyword>
<keyword evidence="3" id="KW-0227">DNA damage</keyword>
<dbReference type="InterPro" id="IPR003738">
    <property type="entry name" value="SRAP"/>
</dbReference>
<accession>A0ABD5U426</accession>
<dbReference type="GO" id="GO:0006974">
    <property type="term" value="P:DNA damage response"/>
    <property type="evidence" value="ECO:0007669"/>
    <property type="project" value="UniProtKB-KW"/>
</dbReference>
<keyword evidence="10" id="KW-1185">Reference proteome</keyword>
<dbReference type="GO" id="GO:0016829">
    <property type="term" value="F:lyase activity"/>
    <property type="evidence" value="ECO:0007669"/>
    <property type="project" value="UniProtKB-KW"/>
</dbReference>
<sequence length="227" mass="25577">MCGRYSLFTPPEDLESRFDATFDVEYRPRYNAAPGQRLPVIRDAAPGTIGESRWGLIPAWADDDTGGLINARAETLSEKPAFREAYERRRCLVLADGFYEWVETEDGKRPYRVTRRDDEPFALAGLWETWTPEEKQTGLDEFGGGGPDRSVDPVETFTIVTREPTPFLADYHHRMALLLRPADESAWLDGERVEAVEPPDDDALRAYPVSTLVNDPSNDSPAVVREA</sequence>
<dbReference type="AlphaFoldDB" id="A0ABD5U426"/>
<dbReference type="Pfam" id="PF02586">
    <property type="entry name" value="SRAP"/>
    <property type="match status" value="1"/>
</dbReference>
<comment type="caution">
    <text evidence="9">The sequence shown here is derived from an EMBL/GenBank/DDBJ whole genome shotgun (WGS) entry which is preliminary data.</text>
</comment>
<evidence type="ECO:0000313" key="10">
    <source>
        <dbReference type="Proteomes" id="UP001596406"/>
    </source>
</evidence>
<keyword evidence="2" id="KW-0645">Protease</keyword>
<dbReference type="Gene3D" id="3.90.1680.10">
    <property type="entry name" value="SOS response associated peptidase-like"/>
    <property type="match status" value="1"/>
</dbReference>
<evidence type="ECO:0000256" key="1">
    <source>
        <dbReference type="ARBA" id="ARBA00008136"/>
    </source>
</evidence>
<keyword evidence="7" id="KW-0456">Lyase</keyword>
<dbReference type="SUPFAM" id="SSF143081">
    <property type="entry name" value="BB1717-like"/>
    <property type="match status" value="1"/>
</dbReference>
<keyword evidence="6" id="KW-0238">DNA-binding</keyword>
<dbReference type="Proteomes" id="UP001596406">
    <property type="component" value="Unassembled WGS sequence"/>
</dbReference>
<evidence type="ECO:0000256" key="7">
    <source>
        <dbReference type="ARBA" id="ARBA00023239"/>
    </source>
</evidence>
<protein>
    <submittedName>
        <fullName evidence="9">SOS response-associated peptidase</fullName>
        <ecNumber evidence="9">3.4.-.-</ecNumber>
    </submittedName>
</protein>
<dbReference type="RefSeq" id="WP_304446847.1">
    <property type="nucleotide sequence ID" value="NZ_JARRAH010000001.1"/>
</dbReference>
<feature type="compositionally biased region" description="Polar residues" evidence="8">
    <location>
        <begin position="211"/>
        <end position="220"/>
    </location>
</feature>
<dbReference type="GO" id="GO:0006508">
    <property type="term" value="P:proteolysis"/>
    <property type="evidence" value="ECO:0007669"/>
    <property type="project" value="UniProtKB-KW"/>
</dbReference>
<organism evidence="9 10">
    <name type="scientific">Halomarina ordinaria</name>
    <dbReference type="NCBI Taxonomy" id="3033939"/>
    <lineage>
        <taxon>Archaea</taxon>
        <taxon>Methanobacteriati</taxon>
        <taxon>Methanobacteriota</taxon>
        <taxon>Stenosarchaea group</taxon>
        <taxon>Halobacteria</taxon>
        <taxon>Halobacteriales</taxon>
        <taxon>Natronomonadaceae</taxon>
        <taxon>Halomarina</taxon>
    </lineage>
</organism>
<gene>
    <name evidence="9" type="ORF">ACFQHK_01285</name>
</gene>
<dbReference type="EC" id="3.4.-.-" evidence="9"/>
<dbReference type="GO" id="GO:0008233">
    <property type="term" value="F:peptidase activity"/>
    <property type="evidence" value="ECO:0007669"/>
    <property type="project" value="UniProtKB-KW"/>
</dbReference>
<reference evidence="9 10" key="1">
    <citation type="journal article" date="2019" name="Int. J. Syst. Evol. Microbiol.">
        <title>The Global Catalogue of Microorganisms (GCM) 10K type strain sequencing project: providing services to taxonomists for standard genome sequencing and annotation.</title>
        <authorList>
            <consortium name="The Broad Institute Genomics Platform"/>
            <consortium name="The Broad Institute Genome Sequencing Center for Infectious Disease"/>
            <person name="Wu L."/>
            <person name="Ma J."/>
        </authorList>
    </citation>
    <scope>NUCLEOTIDE SEQUENCE [LARGE SCALE GENOMIC DNA]</scope>
    <source>
        <strain evidence="9 10">PSRA2</strain>
    </source>
</reference>
<keyword evidence="5" id="KW-0190">Covalent protein-DNA linkage</keyword>
<evidence type="ECO:0000256" key="4">
    <source>
        <dbReference type="ARBA" id="ARBA00022801"/>
    </source>
</evidence>
<comment type="similarity">
    <text evidence="1">Belongs to the SOS response-associated peptidase family.</text>
</comment>
<feature type="region of interest" description="Disordered" evidence="8">
    <location>
        <begin position="208"/>
        <end position="227"/>
    </location>
</feature>
<evidence type="ECO:0000313" key="9">
    <source>
        <dbReference type="EMBL" id="MFC6835139.1"/>
    </source>
</evidence>
<dbReference type="PANTHER" id="PTHR13604:SF0">
    <property type="entry name" value="ABASIC SITE PROCESSING PROTEIN HMCES"/>
    <property type="match status" value="1"/>
</dbReference>
<evidence type="ECO:0000256" key="6">
    <source>
        <dbReference type="ARBA" id="ARBA00023125"/>
    </source>
</evidence>
<evidence type="ECO:0000256" key="5">
    <source>
        <dbReference type="ARBA" id="ARBA00023124"/>
    </source>
</evidence>
<name>A0ABD5U426_9EURY</name>
<dbReference type="PANTHER" id="PTHR13604">
    <property type="entry name" value="DC12-RELATED"/>
    <property type="match status" value="1"/>
</dbReference>
<evidence type="ECO:0000256" key="3">
    <source>
        <dbReference type="ARBA" id="ARBA00022763"/>
    </source>
</evidence>
<dbReference type="EMBL" id="JBHSXM010000001">
    <property type="protein sequence ID" value="MFC6835139.1"/>
    <property type="molecule type" value="Genomic_DNA"/>
</dbReference>
<dbReference type="InterPro" id="IPR036590">
    <property type="entry name" value="SRAP-like"/>
</dbReference>
<evidence type="ECO:0000256" key="2">
    <source>
        <dbReference type="ARBA" id="ARBA00022670"/>
    </source>
</evidence>
<evidence type="ECO:0000256" key="8">
    <source>
        <dbReference type="SAM" id="MobiDB-lite"/>
    </source>
</evidence>